<comment type="cofactor">
    <cofactor evidence="1">
        <name>pantetheine 4'-phosphate</name>
        <dbReference type="ChEBI" id="CHEBI:47942"/>
    </cofactor>
</comment>
<dbReference type="CDD" id="cd19531">
    <property type="entry name" value="LCL_NRPS-like"/>
    <property type="match status" value="1"/>
</dbReference>
<dbReference type="NCBIfam" id="TIGR01733">
    <property type="entry name" value="AA-adenyl-dom"/>
    <property type="match status" value="3"/>
</dbReference>
<name>A0ABS0U6Z9_9GAMM</name>
<dbReference type="InterPro" id="IPR001031">
    <property type="entry name" value="Thioesterase"/>
</dbReference>
<keyword evidence="3" id="KW-0597">Phosphoprotein</keyword>
<dbReference type="SMART" id="SM00823">
    <property type="entry name" value="PKS_PP"/>
    <property type="match status" value="3"/>
</dbReference>
<organism evidence="5 6">
    <name type="scientific">Xenorhabdus lircayensis</name>
    <dbReference type="NCBI Taxonomy" id="2763499"/>
    <lineage>
        <taxon>Bacteria</taxon>
        <taxon>Pseudomonadati</taxon>
        <taxon>Pseudomonadota</taxon>
        <taxon>Gammaproteobacteria</taxon>
        <taxon>Enterobacterales</taxon>
        <taxon>Morganellaceae</taxon>
        <taxon>Xenorhabdus</taxon>
    </lineage>
</organism>
<dbReference type="InterPro" id="IPR006162">
    <property type="entry name" value="Ppantetheine_attach_site"/>
</dbReference>
<evidence type="ECO:0000256" key="3">
    <source>
        <dbReference type="ARBA" id="ARBA00022553"/>
    </source>
</evidence>
<dbReference type="InterPro" id="IPR020845">
    <property type="entry name" value="AMP-binding_CS"/>
</dbReference>
<dbReference type="NCBIfam" id="NF003417">
    <property type="entry name" value="PRK04813.1"/>
    <property type="match status" value="3"/>
</dbReference>
<dbReference type="InterPro" id="IPR036736">
    <property type="entry name" value="ACP-like_sf"/>
</dbReference>
<feature type="domain" description="Carrier" evidence="4">
    <location>
        <begin position="971"/>
        <end position="1045"/>
    </location>
</feature>
<dbReference type="InterPro" id="IPR023213">
    <property type="entry name" value="CAT-like_dom_sf"/>
</dbReference>
<dbReference type="Gene3D" id="3.30.300.30">
    <property type="match status" value="3"/>
</dbReference>
<dbReference type="InterPro" id="IPR009081">
    <property type="entry name" value="PP-bd_ACP"/>
</dbReference>
<dbReference type="SUPFAM" id="SSF47336">
    <property type="entry name" value="ACP-like"/>
    <property type="match status" value="3"/>
</dbReference>
<dbReference type="Pfam" id="PF00550">
    <property type="entry name" value="PP-binding"/>
    <property type="match status" value="3"/>
</dbReference>
<evidence type="ECO:0000256" key="2">
    <source>
        <dbReference type="ARBA" id="ARBA00022450"/>
    </source>
</evidence>
<keyword evidence="6" id="KW-1185">Reference proteome</keyword>
<reference evidence="5 6" key="1">
    <citation type="submission" date="2020-08" db="EMBL/GenBank/DDBJ databases">
        <title>Description of Xenorhabdus lircayensis sp. nov., the symbiotic bacterium associated with the entomopathogenic nematode Steirnernema unicornum.</title>
        <authorList>
            <person name="Castaneda-Alvarez C."/>
            <person name="Prodan S."/>
            <person name="Zamorano A."/>
            <person name="San-Blas E."/>
            <person name="Aballay E."/>
        </authorList>
    </citation>
    <scope>NUCLEOTIDE SEQUENCE [LARGE SCALE GENOMIC DNA]</scope>
    <source>
        <strain evidence="5 6">VLS</strain>
    </source>
</reference>
<dbReference type="Gene3D" id="3.40.50.12780">
    <property type="entry name" value="N-terminal domain of ligase-like"/>
    <property type="match status" value="1"/>
</dbReference>
<dbReference type="Pfam" id="PF00501">
    <property type="entry name" value="AMP-binding"/>
    <property type="match status" value="3"/>
</dbReference>
<dbReference type="Gene3D" id="3.30.559.30">
    <property type="entry name" value="Nonribosomal peptide synthetase, condensation domain"/>
    <property type="match status" value="4"/>
</dbReference>
<accession>A0ABS0U6Z9</accession>
<dbReference type="SUPFAM" id="SSF52777">
    <property type="entry name" value="CoA-dependent acyltransferases"/>
    <property type="match status" value="8"/>
</dbReference>
<dbReference type="PROSITE" id="PS50075">
    <property type="entry name" value="CARRIER"/>
    <property type="match status" value="3"/>
</dbReference>
<evidence type="ECO:0000256" key="1">
    <source>
        <dbReference type="ARBA" id="ARBA00001957"/>
    </source>
</evidence>
<dbReference type="EMBL" id="JACOII010000044">
    <property type="protein sequence ID" value="MBI6549655.1"/>
    <property type="molecule type" value="Genomic_DNA"/>
</dbReference>
<dbReference type="InterPro" id="IPR001242">
    <property type="entry name" value="Condensation_dom"/>
</dbReference>
<dbReference type="Pfam" id="PF00975">
    <property type="entry name" value="Thioesterase"/>
    <property type="match status" value="1"/>
</dbReference>
<evidence type="ECO:0000313" key="5">
    <source>
        <dbReference type="EMBL" id="MBI6549655.1"/>
    </source>
</evidence>
<dbReference type="InterPro" id="IPR010071">
    <property type="entry name" value="AA_adenyl_dom"/>
</dbReference>
<dbReference type="PANTHER" id="PTHR45527">
    <property type="entry name" value="NONRIBOSOMAL PEPTIDE SYNTHETASE"/>
    <property type="match status" value="1"/>
</dbReference>
<gene>
    <name evidence="5" type="ORF">H8A87_13245</name>
</gene>
<dbReference type="Gene3D" id="3.30.559.10">
    <property type="entry name" value="Chloramphenicol acetyltransferase-like domain"/>
    <property type="match status" value="4"/>
</dbReference>
<dbReference type="Gene3D" id="2.30.38.10">
    <property type="entry name" value="Luciferase, Domain 3"/>
    <property type="match status" value="2"/>
</dbReference>
<dbReference type="RefSeq" id="WP_198690419.1">
    <property type="nucleotide sequence ID" value="NZ_CAWPUD010000043.1"/>
</dbReference>
<dbReference type="CDD" id="cd05930">
    <property type="entry name" value="A_NRPS"/>
    <property type="match status" value="2"/>
</dbReference>
<dbReference type="PANTHER" id="PTHR45527:SF1">
    <property type="entry name" value="FATTY ACID SYNTHASE"/>
    <property type="match status" value="1"/>
</dbReference>
<protein>
    <submittedName>
        <fullName evidence="5">Amino acid adenylation domain-containing protein</fullName>
    </submittedName>
</protein>
<evidence type="ECO:0000313" key="6">
    <source>
        <dbReference type="Proteomes" id="UP000696184"/>
    </source>
</evidence>
<dbReference type="SUPFAM" id="SSF53474">
    <property type="entry name" value="alpha/beta-Hydrolases"/>
    <property type="match status" value="1"/>
</dbReference>
<dbReference type="InterPro" id="IPR029058">
    <property type="entry name" value="AB_hydrolase_fold"/>
</dbReference>
<dbReference type="Gene3D" id="3.40.50.980">
    <property type="match status" value="4"/>
</dbReference>
<dbReference type="InterPro" id="IPR000873">
    <property type="entry name" value="AMP-dep_synth/lig_dom"/>
</dbReference>
<feature type="domain" description="Carrier" evidence="4">
    <location>
        <begin position="3503"/>
        <end position="3578"/>
    </location>
</feature>
<dbReference type="SUPFAM" id="SSF56801">
    <property type="entry name" value="Acetyl-CoA synthetase-like"/>
    <property type="match status" value="3"/>
</dbReference>
<keyword evidence="2" id="KW-0596">Phosphopantetheine</keyword>
<dbReference type="PROSITE" id="PS00455">
    <property type="entry name" value="AMP_BINDING"/>
    <property type="match status" value="2"/>
</dbReference>
<dbReference type="Gene3D" id="3.40.50.1820">
    <property type="entry name" value="alpha/beta hydrolase"/>
    <property type="match status" value="1"/>
</dbReference>
<sequence length="3813" mass="431639">MDNILASPFTRLFWNEWTLDPDSFKYNMVVDQTIYGNLDKNKLSWSVQELMNQYPLLRARLDEENGELYWKPCLDCDNPLQIFDSEEKLRQFALMPFDLKQGPLIRFGLFQQSTQQFQLAIVLHHIVVDGESTEEFYHAISDLYNQRPLRHSPLTLEQIAEKFAQYHRQVEILEKHHPEQFWQTCLDGVNASNSLPYLSVQKKDEQELAGEYRFSLPLNDWQRLRHSVRHGTPFLIFKTLWAVLIAQYSPDKKAHISYPLALAGSESLSLGAQINTAVFPLQLDDTASFASLYQHTLSYTSSLKAAPGLRFSSWPIFQVLRSTPVRQLNVALSQAHLKDIRLELEDCEVHYNHRFNNDLANSELVLEYQQQADQWSFRIRYLLDRFHPMQIAVLGEQFQQLLVNALTSPETPLQQFPFLSTSQSRMLLEFGNRGKQIDIPAATLHTTTLHTTTLHKNFQQQAKLHPQRIALIDNQQQLSYAELEQRSNQLAHLIQGRYQQATGQSLSPDILLPICLNRGVDMVIAMLAIMKAGAAYLPLDPQIPSQRLAYILADSQSRLAITQMAHQARLHDHGQNLALLALDNPNDDYRHQPDCAPETAAGPRSLAYSIYTSGTTGRPKGTLLEHRGVLTMLDGQYAALIEGIEFPQRWLQFASLAFDAHVFETFIALCFGHTLVIASEEERHDIDLLIKLIEQYQVEGAIFPPTLLKTKPALPVTLQTILVGGESTPQAILDHYTMQGRRLFNAYGPTEASVCATIHRYQGNGDGDRNIGQPFPGVHAYVLDERLQLVPMGMGGGLYLSGPVLAREYLGQPELTAKAFIANPFAQHSDDQRLYRTGDQARWLPNGELEYLGRKDFQVKIRGHRVELAEIEQAFIAASGLIQCTAQVRGQDRSQIVVYYVSNITVSNITVSNITLNEDNLRRSLRLSLPDYMMPSAFVQLETLPMTINGKLDATALPEPDFKQSHHFYRAATTELEHKLQIIWQHILGVDEIGIDDDFFHLGGDSISVIRLISEMRRQQLPCSTKLLHQCRTIAKLAAQLSEPNEAQMLPAEQGRLQGDFPLHPIQHWFFEQAFPQSNHWNQAFLIQVPPLMPQKLETAVQALAERHDMLRVRFLPADRQRYLDFTQVTPTALEICHYDQLSESEFNNCLDAWQSDFDIATGPLWRFAYIDGYPDGSARIYCALHHLIVDAVSWRILLDDLKQLYHGETLGPKTASYRQWQAALTEQIPHFESQREFWQQQCVSQSDYRPLLDTRDTRQYLWQTLPSTASIRLLNVASGAAKHDPQKHNPNEVLLTALLHTLDHVSGISNHTLLLEGHGRQLPSVQLDVGRTVGWFTALYPLHFSTDGERTISLQQVHSTLANVPDSGISYGPLRNTLSLPYPAIVFNYLGQLQTHESDWQMTAETAGQTIHPRNVDSGLLTLNVWFIGQDLHYRWDGLLSQTQLVQLDHHFQTALIQLIDNVVPSTDTTLQEMDYEIDAALLARLPAGLEPVWVYPANSLQQGFIHHHLSHPHNSIYHFQFVLDYAQPIEPRHYRKAWLCAQQKYPILRTGFDWQEQFRQIVFQHVELSWQYHDLTAHSAPDQALVELSQHQNNQPFDLRQPELMRVCLVKLDAGRYSLIHTSHHIINDGWSNQILLEYVHRTYQQLQAGQTPDTHSDTAYLATQRYYASQAGECRSHWQQLGIQHWESTDISLLLNTPDNGASEAQTTVHYTLPHAVALSLQETARNHGLTLNVMLQFAWHKLLHLFSQQAQTIVGITLSGRNHPVSGIENSVGLFINTLPLMMDWEPQLTCLQQLRTLHQRMIDLDTYSYQPLAELPFIGEKLSGGKFSGGKLFQTLFVYENYPTTKLETMQASVRAAKGDTDYPLNLIAEGNVEQGLKLSLAYKPSCLNAERANAILEMLSVLLARLPSHLHYPHQRLSALSDNKRKQLLEEWAFAAPEPKIEESITLHGLLERQARLTPQHPALIDDHRTLSYQELDDISSHYAAQLRAIYRHRFQRELASGELIGLCCERSIDMIVSLLTILKAGAAYIPMDTRMPAERLDYIMQDSKMRLVLTEPDLASLFDRPNLQQLYLSELVDAETIDDIPPSLPQVEPNQLAYVIYTSGTTGKPKGTLIEHRGPAIMARSLLSRMGLGSAQPGLRFLQFSSLVFDAHLMESFPAFAGGHALVVASDAQRYDLQELQTLLQKWQMSYAMLPPALLKLKPTLPDSLQWLAVGGEAVSQDVLDHYTAQGRQVFNCYGPTEDSVCATVNPYRYNGATNIGKPLAQNGAYVLDTNLQPLPVGVPGELFLSGVGLSRGYLNQPALSQEKFIANPFQQHTDHSRLYRTGDIVRWRDEGSLEYLGRNDSQVKIRGHRIELGEIESVLATVSGVDQAVAIIHGKESPRIVCYYTSTRGVEPSEIRQALAQVLPHYMQPSALIPLPLIPMTINGKLDHRILPAPTFTDLQQKYTSAETPLQQQCCDIWAELLQSERIGIDDNFFQLGGNSIMAIQLSNRLSQVLQRQIPLAALNRHPTVRALCTFLSSHDAQLDEIPKANLQRGALSFSQMRLWFIETLMQESNIYHIPLLFTLRADTQIDHFIRSLQAVVHRHQVLRCTFEQDDEEAFFLQAHDEALLVPCAEVQADEWIDFLRQESFRVFDLRHEYPIRARLLQRIEHDGQVSHFCLINVHHISFDGWSLNILLRELAEFYAAELNQRPPALPPLSIQYMDYASWHQQLLSSDKLEQLKQFWLKQLQHCPQLELPCDYPRPNIFDHRGHTVAFSIVPQLSHQLRQLARQLGVTLHSVLLTGVNFLLLRYCGQHDIVVGSPIANRSHPQLESLIGMFVNMLVLRNHIATDWSVTEQIRQVFASTITSQQNQDMPFEKLVEFLNLPRDLSRHPLFQVSFSVEQKANDIDAPFAMQSLADVYDVAKFDLGFCFEDGNEALSGSINYATALFAPDTIDGMIKHLQNIFIQMAAHPEQLVKSISLYSPEERIALLKPPMETQDAALYCHPLYQGILDWTQQSPNDIALIDANGQCSYAKMLQSAQILAAQIHQHPRNQSELIAVQVSKGRAQIIAVLAILLAGRAYVPMDVSWPQQRCRKIIEQTGTQLVISNKPWTMATCEVIQLDPYGHTLHQPAPTPMSLPVPIRCDSLAYVIFTSGSTGTPKGIATRHDTANNTLIDINRKLNVVRGDTLLALNALCFDLSVYDIFGILSVGGRLVIPSEEQRYQPDTLLTLIREHDVTIWNAAPALFELLLQEVENRTEPPIVEMDRVLLSGDWIPVNHVQRCRDWIPNCRIFSGGGVTEASVWSILFEVPPGASYNHSIPYGKALVNQAFHILDNDLEPVPAQAIGKMYISGIGLAIGYYKDPIRTEERFIQHPISGERLYCTGDLGRWLPDGNIEFLGRIDSQVKVNGYRVELGAIENTLMAIEDIRQCALVKVSGSSDSLAAYYISDNPLDDTDLRQHLARTLPPYMVPAVLVRMPELPLNSSGKIDRKQLSALSHTAPKQHHYHAPQTEQEQQLCQLWQQRLGLEHVGISDDFFECGGTSILAIPVCQQMSALLGQSIPVMELFKQRNIRGILDSLEYRLVQPLNKKSTQETLWMIHPAMAGCEVYLDIAKTLEGQLHCLGVDNYNLYHRPLITSLHDIARFYLEQMEGYQPLAQGPVHILGWSMGGLIALELAAQLEARGITDIHLYLLDSFYQVSLDSLHPSWRQMLLQELGLEGDAAARALEAGPADDAICQSKISQRLQHSQVTLFKATRLPKFHSQLTKREVTPAEAMSASDNHIGQACQHLSVIPLLCDHHDIIRQEVQIIEGMLEMAD</sequence>
<proteinExistence type="predicted"/>
<dbReference type="InterPro" id="IPR045851">
    <property type="entry name" value="AMP-bd_C_sf"/>
</dbReference>
<evidence type="ECO:0000259" key="4">
    <source>
        <dbReference type="PROSITE" id="PS50075"/>
    </source>
</evidence>
<feature type="domain" description="Carrier" evidence="4">
    <location>
        <begin position="2457"/>
        <end position="2532"/>
    </location>
</feature>
<dbReference type="Pfam" id="PF13193">
    <property type="entry name" value="AMP-binding_C"/>
    <property type="match status" value="2"/>
</dbReference>
<dbReference type="Gene3D" id="1.10.1200.10">
    <property type="entry name" value="ACP-like"/>
    <property type="match status" value="2"/>
</dbReference>
<dbReference type="PROSITE" id="PS00012">
    <property type="entry name" value="PHOSPHOPANTETHEINE"/>
    <property type="match status" value="2"/>
</dbReference>
<comment type="caution">
    <text evidence="5">The sequence shown here is derived from an EMBL/GenBank/DDBJ whole genome shotgun (WGS) entry which is preliminary data.</text>
</comment>
<dbReference type="InterPro" id="IPR025110">
    <property type="entry name" value="AMP-bd_C"/>
</dbReference>
<dbReference type="Pfam" id="PF00668">
    <property type="entry name" value="Condensation"/>
    <property type="match status" value="4"/>
</dbReference>
<dbReference type="InterPro" id="IPR020806">
    <property type="entry name" value="PKS_PP-bd"/>
</dbReference>
<dbReference type="Proteomes" id="UP000696184">
    <property type="component" value="Unassembled WGS sequence"/>
</dbReference>
<dbReference type="InterPro" id="IPR042099">
    <property type="entry name" value="ANL_N_sf"/>
</dbReference>